<dbReference type="EMBL" id="MLJW01002406">
    <property type="protein sequence ID" value="OIQ74722.1"/>
    <property type="molecule type" value="Genomic_DNA"/>
</dbReference>
<sequence>MLVEIPEALEDGTAGVTGAVATLITGAAGAGGFKGLAGRYSRRDLLRYGAAVAGDMRLTRIDSGRAATLSYHAEIVPLTDALGAAMGRALQPGAQPQERAAFAVAWQERVKAILIDHADDPRLVTLAD</sequence>
<name>A0A1J5PUB8_9ZZZZ</name>
<evidence type="ECO:0000256" key="1">
    <source>
        <dbReference type="SAM" id="Phobius"/>
    </source>
</evidence>
<evidence type="ECO:0000313" key="2">
    <source>
        <dbReference type="EMBL" id="OIQ74722.1"/>
    </source>
</evidence>
<keyword evidence="1" id="KW-1133">Transmembrane helix</keyword>
<reference evidence="2" key="1">
    <citation type="submission" date="2016-10" db="EMBL/GenBank/DDBJ databases">
        <title>Sequence of Gallionella enrichment culture.</title>
        <authorList>
            <person name="Poehlein A."/>
            <person name="Muehling M."/>
            <person name="Daniel R."/>
        </authorList>
    </citation>
    <scope>NUCLEOTIDE SEQUENCE</scope>
</reference>
<accession>A0A1J5PUB8</accession>
<feature type="transmembrane region" description="Helical" evidence="1">
    <location>
        <begin position="12"/>
        <end position="33"/>
    </location>
</feature>
<proteinExistence type="predicted"/>
<protein>
    <submittedName>
        <fullName evidence="2">Uncharacterized protein</fullName>
    </submittedName>
</protein>
<keyword evidence="1" id="KW-0812">Transmembrane</keyword>
<gene>
    <name evidence="2" type="ORF">GALL_436150</name>
</gene>
<organism evidence="2">
    <name type="scientific">mine drainage metagenome</name>
    <dbReference type="NCBI Taxonomy" id="410659"/>
    <lineage>
        <taxon>unclassified sequences</taxon>
        <taxon>metagenomes</taxon>
        <taxon>ecological metagenomes</taxon>
    </lineage>
</organism>
<keyword evidence="1" id="KW-0472">Membrane</keyword>
<comment type="caution">
    <text evidence="2">The sequence shown here is derived from an EMBL/GenBank/DDBJ whole genome shotgun (WGS) entry which is preliminary data.</text>
</comment>
<dbReference type="AlphaFoldDB" id="A0A1J5PUB8"/>